<dbReference type="PANTHER" id="PTHR42714:SF2">
    <property type="entry name" value="TRNA MODIFICATION GTPASE GTPBP3, MITOCHONDRIAL"/>
    <property type="match status" value="1"/>
</dbReference>
<sequence length="547" mass="60485">MLLPDFAPINETFNTVSPVIDRWLGQNASAEMASALRARAETDRPRIMVYGVYNAGKSTLLNALLGSEQAAMADRPETAEIKGYDWRGYTLLDTPGIDAPIEHEAVTESSLNRSDVILFIVAAGGVAAEGETWNALIDILRRGRRLLLVINDKMSLERDGEEYVVVIDSARAHLQNSAGTAGIKNILDQVDLCVVNARSALKGRMENKSALVRNSGLDELERKLFQFLEDCDYSVVCRSAARDVLDLVDKASAVLEERAGNDESRCVDELDRTVRKSRERVLVKARARLDTIIGSSRPRVLAYCRNKIGDPNVPESDLTEIADGMEQDLWSHMEAQIAEEYRGLDADVEKLAELIKSKISQTNINLETGDEQKSSVFGKHFAELGQNLSSGLSALPAEQSTTLLKSVLMFGKDVSKTSVGSVLKPLYHMKGAVRLGAVAAKYGKFLGPALTVISTVIGFGMAIHNELKARREAERQARAIADAADDFLSKYRQDAMLWISQQAQQAFEVLETNVRVRLKEISQENTALREDRTLFLTAKQTLEQYNY</sequence>
<dbReference type="AlphaFoldDB" id="A0A5C1YUV6"/>
<keyword evidence="2" id="KW-0614">Plasmid</keyword>
<dbReference type="InterPro" id="IPR006073">
    <property type="entry name" value="GTP-bd"/>
</dbReference>
<organism evidence="2 3">
    <name type="scientific">Acetobacter vaccinii</name>
    <dbReference type="NCBI Taxonomy" id="2592655"/>
    <lineage>
        <taxon>Bacteria</taxon>
        <taxon>Pseudomonadati</taxon>
        <taxon>Pseudomonadota</taxon>
        <taxon>Alphaproteobacteria</taxon>
        <taxon>Acetobacterales</taxon>
        <taxon>Acetobacteraceae</taxon>
        <taxon>Acetobacter</taxon>
    </lineage>
</organism>
<dbReference type="GO" id="GO:0005737">
    <property type="term" value="C:cytoplasm"/>
    <property type="evidence" value="ECO:0007669"/>
    <property type="project" value="TreeGrafter"/>
</dbReference>
<dbReference type="InterPro" id="IPR027417">
    <property type="entry name" value="P-loop_NTPase"/>
</dbReference>
<dbReference type="GO" id="GO:0030488">
    <property type="term" value="P:tRNA methylation"/>
    <property type="evidence" value="ECO:0007669"/>
    <property type="project" value="TreeGrafter"/>
</dbReference>
<dbReference type="GO" id="GO:0002098">
    <property type="term" value="P:tRNA wobble uridine modification"/>
    <property type="evidence" value="ECO:0007669"/>
    <property type="project" value="TreeGrafter"/>
</dbReference>
<dbReference type="PANTHER" id="PTHR42714">
    <property type="entry name" value="TRNA MODIFICATION GTPASE GTPBP3"/>
    <property type="match status" value="1"/>
</dbReference>
<dbReference type="KEGG" id="acek:FLP30_13585"/>
<reference evidence="2 3" key="1">
    <citation type="submission" date="2019-09" db="EMBL/GenBank/DDBJ databases">
        <title>Genome sequencing of strain KACC 21233.</title>
        <authorList>
            <person name="Heo J."/>
            <person name="Kim S.-J."/>
            <person name="Kim J.-S."/>
            <person name="Hong S.-B."/>
            <person name="Kwon S.-W."/>
        </authorList>
    </citation>
    <scope>NUCLEOTIDE SEQUENCE [LARGE SCALE GENOMIC DNA]</scope>
    <source>
        <strain evidence="2 3">KACC 21233</strain>
        <plasmid evidence="2 3">unnamed2</plasmid>
    </source>
</reference>
<dbReference type="RefSeq" id="WP_149280550.1">
    <property type="nucleotide sequence ID" value="NZ_CP043508.1"/>
</dbReference>
<dbReference type="OrthoDB" id="7230870at2"/>
<dbReference type="Proteomes" id="UP000324536">
    <property type="component" value="Plasmid unnamed2"/>
</dbReference>
<evidence type="ECO:0000259" key="1">
    <source>
        <dbReference type="Pfam" id="PF01926"/>
    </source>
</evidence>
<evidence type="ECO:0000313" key="3">
    <source>
        <dbReference type="Proteomes" id="UP000324536"/>
    </source>
</evidence>
<accession>A0A5C1YUV6</accession>
<protein>
    <recommendedName>
        <fullName evidence="1">G domain-containing protein</fullName>
    </recommendedName>
</protein>
<dbReference type="Pfam" id="PF01926">
    <property type="entry name" value="MMR_HSR1"/>
    <property type="match status" value="1"/>
</dbReference>
<dbReference type="EMBL" id="CP043508">
    <property type="protein sequence ID" value="QEO18902.1"/>
    <property type="molecule type" value="Genomic_DNA"/>
</dbReference>
<name>A0A5C1YUV6_9PROT</name>
<feature type="domain" description="G" evidence="1">
    <location>
        <begin position="46"/>
        <end position="151"/>
    </location>
</feature>
<gene>
    <name evidence="2" type="ORF">FLP30_13585</name>
</gene>
<proteinExistence type="predicted"/>
<geneLocation type="plasmid" evidence="2">
    <name>unnamed2</name>
</geneLocation>
<dbReference type="SUPFAM" id="SSF52540">
    <property type="entry name" value="P-loop containing nucleoside triphosphate hydrolases"/>
    <property type="match status" value="1"/>
</dbReference>
<evidence type="ECO:0000313" key="2">
    <source>
        <dbReference type="EMBL" id="QEO18902.1"/>
    </source>
</evidence>
<dbReference type="Gene3D" id="3.40.50.300">
    <property type="entry name" value="P-loop containing nucleotide triphosphate hydrolases"/>
    <property type="match status" value="1"/>
</dbReference>
<dbReference type="GO" id="GO:0005525">
    <property type="term" value="F:GTP binding"/>
    <property type="evidence" value="ECO:0007669"/>
    <property type="project" value="InterPro"/>
</dbReference>
<keyword evidence="3" id="KW-1185">Reference proteome</keyword>